<evidence type="ECO:0000256" key="1">
    <source>
        <dbReference type="SAM" id="Phobius"/>
    </source>
</evidence>
<evidence type="ECO:0000313" key="2">
    <source>
        <dbReference type="EMBL" id="CUW35250.1"/>
    </source>
</evidence>
<proteinExistence type="predicted"/>
<keyword evidence="1" id="KW-0812">Transmembrane</keyword>
<reference evidence="2 4" key="1">
    <citation type="submission" date="2015-12" db="EMBL/GenBank/DDBJ databases">
        <authorList>
            <person name="Wibberg D."/>
        </authorList>
    </citation>
    <scope>NUCLEOTIDE SEQUENCE [LARGE SCALE GENOMIC DNA]</scope>
    <source>
        <strain evidence="2">R2091</strain>
    </source>
</reference>
<accession>A0A505M990</accession>
<dbReference type="Proteomes" id="UP000066661">
    <property type="component" value="Chromosome I"/>
</dbReference>
<dbReference type="RefSeq" id="WP_031967138.1">
    <property type="nucleotide sequence ID" value="NZ_CAUYZO010000003.1"/>
</dbReference>
<name>A0A505M990_ACIBA</name>
<evidence type="ECO:0000313" key="5">
    <source>
        <dbReference type="Proteomes" id="UP000480763"/>
    </source>
</evidence>
<reference evidence="3 5" key="2">
    <citation type="journal article" date="2017" name="Ann. Clin. Microbiol. Antimicrob.">
        <title>New eight genes identified at the clinical multidrug-resistant Acinetobacter baumannii DMS06669 strain in a Vietnam hospital.</title>
        <authorList>
            <person name="Si-Tuan N."/>
            <person name="Ngoc H.M."/>
            <person name="Hang P.T.T."/>
            <person name="Nguyen C."/>
            <person name="Van P.H."/>
            <person name="Huong N.T."/>
        </authorList>
    </citation>
    <scope>NUCLEOTIDE SEQUENCE [LARGE SCALE GENOMIC DNA]</scope>
    <source>
        <strain evidence="3 5">DMS06669</strain>
    </source>
</reference>
<evidence type="ECO:0000313" key="3">
    <source>
        <dbReference type="EMBL" id="MYM78328.1"/>
    </source>
</evidence>
<keyword evidence="1" id="KW-0472">Membrane</keyword>
<dbReference type="EMBL" id="WWCH01000001">
    <property type="protein sequence ID" value="MYM78328.1"/>
    <property type="molecule type" value="Genomic_DNA"/>
</dbReference>
<reference evidence="3" key="3">
    <citation type="submission" date="2019-12" db="EMBL/GenBank/DDBJ databases">
        <authorList>
            <person name="Nguyen S.-T."/>
        </authorList>
    </citation>
    <scope>NUCLEOTIDE SEQUENCE</scope>
    <source>
        <strain evidence="3">DMS06669</strain>
    </source>
</reference>
<dbReference type="AlphaFoldDB" id="A0A505M990"/>
<sequence>MHVCKTLSTPIENELQTCTEWTTFEVIDLFQSLAITKIQMIQIGASLIAVAACFIAFAVIAKAVNQL</sequence>
<dbReference type="EMBL" id="LN997846">
    <property type="protein sequence ID" value="CUW35250.1"/>
    <property type="molecule type" value="Genomic_DNA"/>
</dbReference>
<dbReference type="Proteomes" id="UP000480763">
    <property type="component" value="Unassembled WGS sequence"/>
</dbReference>
<evidence type="ECO:0000313" key="4">
    <source>
        <dbReference type="Proteomes" id="UP000066661"/>
    </source>
</evidence>
<feature type="transmembrane region" description="Helical" evidence="1">
    <location>
        <begin position="40"/>
        <end position="61"/>
    </location>
</feature>
<organism evidence="3 5">
    <name type="scientific">Acinetobacter baumannii</name>
    <dbReference type="NCBI Taxonomy" id="470"/>
    <lineage>
        <taxon>Bacteria</taxon>
        <taxon>Pseudomonadati</taxon>
        <taxon>Pseudomonadota</taxon>
        <taxon>Gammaproteobacteria</taxon>
        <taxon>Moraxellales</taxon>
        <taxon>Moraxellaceae</taxon>
        <taxon>Acinetobacter</taxon>
        <taxon>Acinetobacter calcoaceticus/baumannii complex</taxon>
    </lineage>
</organism>
<keyword evidence="1" id="KW-1133">Transmembrane helix</keyword>
<gene>
    <name evidence="2" type="ORF">ABR2091_1848</name>
    <name evidence="3" type="ORF">GSE42_10325</name>
</gene>
<protein>
    <submittedName>
        <fullName evidence="2">Putative membrane protein</fullName>
    </submittedName>
</protein>